<dbReference type="RefSeq" id="WP_379139541.1">
    <property type="nucleotide sequence ID" value="NZ_JBHUEN010000005.1"/>
</dbReference>
<organism evidence="2 3">
    <name type="scientific">Paracoccus pacificus</name>
    <dbReference type="NCBI Taxonomy" id="1463598"/>
    <lineage>
        <taxon>Bacteria</taxon>
        <taxon>Pseudomonadati</taxon>
        <taxon>Pseudomonadota</taxon>
        <taxon>Alphaproteobacteria</taxon>
        <taxon>Rhodobacterales</taxon>
        <taxon>Paracoccaceae</taxon>
        <taxon>Paracoccus</taxon>
    </lineage>
</organism>
<proteinExistence type="predicted"/>
<keyword evidence="1" id="KW-0732">Signal</keyword>
<gene>
    <name evidence="2" type="ORF">ACFSCT_01510</name>
</gene>
<dbReference type="InterPro" id="IPR003795">
    <property type="entry name" value="DUF192"/>
</dbReference>
<feature type="chain" id="PRO_5045693995" evidence="1">
    <location>
        <begin position="20"/>
        <end position="162"/>
    </location>
</feature>
<dbReference type="Gene3D" id="2.60.120.1140">
    <property type="entry name" value="Protein of unknown function DUF192"/>
    <property type="match status" value="1"/>
</dbReference>
<dbReference type="PANTHER" id="PTHR37953">
    <property type="entry name" value="UPF0127 PROTEIN MJ1496"/>
    <property type="match status" value="1"/>
</dbReference>
<protein>
    <submittedName>
        <fullName evidence="2">DUF192 domain-containing protein</fullName>
    </submittedName>
</protein>
<evidence type="ECO:0000256" key="1">
    <source>
        <dbReference type="SAM" id="SignalP"/>
    </source>
</evidence>
<dbReference type="Pfam" id="PF02643">
    <property type="entry name" value="DUF192"/>
    <property type="match status" value="1"/>
</dbReference>
<dbReference type="PANTHER" id="PTHR37953:SF1">
    <property type="entry name" value="UPF0127 PROTEIN MJ1496"/>
    <property type="match status" value="1"/>
</dbReference>
<name>A0ABW4R2F6_9RHOB</name>
<evidence type="ECO:0000313" key="3">
    <source>
        <dbReference type="Proteomes" id="UP001597213"/>
    </source>
</evidence>
<feature type="signal peptide" evidence="1">
    <location>
        <begin position="1"/>
        <end position="19"/>
    </location>
</feature>
<accession>A0ABW4R2F6</accession>
<reference evidence="3" key="1">
    <citation type="journal article" date="2019" name="Int. J. Syst. Evol. Microbiol.">
        <title>The Global Catalogue of Microorganisms (GCM) 10K type strain sequencing project: providing services to taxonomists for standard genome sequencing and annotation.</title>
        <authorList>
            <consortium name="The Broad Institute Genomics Platform"/>
            <consortium name="The Broad Institute Genome Sequencing Center for Infectious Disease"/>
            <person name="Wu L."/>
            <person name="Ma J."/>
        </authorList>
    </citation>
    <scope>NUCLEOTIDE SEQUENCE [LARGE SCALE GENOMIC DNA]</scope>
    <source>
        <strain evidence="3">CCUG 56029</strain>
    </source>
</reference>
<evidence type="ECO:0000313" key="2">
    <source>
        <dbReference type="EMBL" id="MFD1880390.1"/>
    </source>
</evidence>
<dbReference type="Proteomes" id="UP001597213">
    <property type="component" value="Unassembled WGS sequence"/>
</dbReference>
<dbReference type="EMBL" id="JBHUEN010000005">
    <property type="protein sequence ID" value="MFD1880390.1"/>
    <property type="molecule type" value="Genomic_DNA"/>
</dbReference>
<sequence>MRALLLAITLTGAASAAEAATCDPGRAVFTRADGSTTSFQVEIADDPSERAQGLMNRRSLADDAGMLFIYESPQQASFWMRNTLIPLDMLFIDPRGKVARVHPMARPLDETPIPGAAPGDPAPERLMVLEIAGGQAAKQDLKEGAVLSHPRLPQATALAPCD</sequence>
<comment type="caution">
    <text evidence="2">The sequence shown here is derived from an EMBL/GenBank/DDBJ whole genome shotgun (WGS) entry which is preliminary data.</text>
</comment>
<dbReference type="InterPro" id="IPR038695">
    <property type="entry name" value="Saro_0823-like_sf"/>
</dbReference>
<keyword evidence="3" id="KW-1185">Reference proteome</keyword>